<dbReference type="Pfam" id="PF00467">
    <property type="entry name" value="KOW"/>
    <property type="match status" value="1"/>
</dbReference>
<dbReference type="eggNOG" id="KOG0378">
    <property type="taxonomic scope" value="Eukaryota"/>
</dbReference>
<dbReference type="PANTHER" id="PTHR11581">
    <property type="entry name" value="30S/40S RIBOSOMAL PROTEIN S4"/>
    <property type="match status" value="1"/>
</dbReference>
<dbReference type="PaxDb" id="4577-GRMZM2G457231_P01"/>
<keyword evidence="1" id="KW-0689">Ribosomal protein</keyword>
<dbReference type="eggNOG" id="KOG0118">
    <property type="taxonomic scope" value="Eukaryota"/>
</dbReference>
<dbReference type="SMART" id="SM00739">
    <property type="entry name" value="KOW"/>
    <property type="match status" value="1"/>
</dbReference>
<dbReference type="GO" id="GO:0003676">
    <property type="term" value="F:nucleic acid binding"/>
    <property type="evidence" value="ECO:0007669"/>
    <property type="project" value="InterPro"/>
</dbReference>
<accession>A0A1D6H4I0</accession>
<dbReference type="ExpressionAtlas" id="A0A1D6H4I0">
    <property type="expression patterns" value="baseline"/>
</dbReference>
<dbReference type="PANTHER" id="PTHR11581:SF44">
    <property type="entry name" value="RIBOSOMAL PROTEIN S4E CENTRAL REGION DOMAIN-CONTAINING PROTEIN"/>
    <property type="match status" value="1"/>
</dbReference>
<dbReference type="InterPro" id="IPR035979">
    <property type="entry name" value="RBD_domain_sf"/>
</dbReference>
<dbReference type="InterPro" id="IPR041982">
    <property type="entry name" value="Ribosomal_eS4_KOW"/>
</dbReference>
<dbReference type="CDD" id="cd06087">
    <property type="entry name" value="KOW_RPS4"/>
    <property type="match status" value="1"/>
</dbReference>
<dbReference type="InterPro" id="IPR005824">
    <property type="entry name" value="KOW"/>
</dbReference>
<keyword evidence="1" id="KW-0687">Ribonucleoprotein</keyword>
<dbReference type="GO" id="GO:0003735">
    <property type="term" value="F:structural constituent of ribosome"/>
    <property type="evidence" value="ECO:0007669"/>
    <property type="project" value="InterPro"/>
</dbReference>
<dbReference type="SMR" id="A0A1D6H4I0"/>
<dbReference type="STRING" id="4577.A0A1D6H4I0"/>
<proteinExistence type="predicted"/>
<evidence type="ECO:0000313" key="1">
    <source>
        <dbReference type="EMBL" id="AQK69731.1"/>
    </source>
</evidence>
<dbReference type="GO" id="GO:0005840">
    <property type="term" value="C:ribosome"/>
    <property type="evidence" value="ECO:0007669"/>
    <property type="project" value="UniProtKB-KW"/>
</dbReference>
<dbReference type="InterPro" id="IPR000876">
    <property type="entry name" value="Ribosomal_eS4"/>
</dbReference>
<dbReference type="EMBL" id="CM000781">
    <property type="protein sequence ID" value="AQK69731.1"/>
    <property type="molecule type" value="Genomic_DNA"/>
</dbReference>
<dbReference type="Gene3D" id="2.30.30.30">
    <property type="match status" value="1"/>
</dbReference>
<sequence length="150" mass="16508">MCGDPNSVLRFAFIEFADEEGARAALNLSGTVLGYYPVNVLPSKLPLHQSKKHSYPCLTMNVKCVQGLSTAQTLTRRFGTCTHATTTRNGTIKIDLETNKIMDFIKFDVGNVVMVTSGRNTGHVGVIKNREKHKGSFETIHVLLGAFCYV</sequence>
<dbReference type="AlphaFoldDB" id="A0A1D6H4I0"/>
<protein>
    <submittedName>
        <fullName evidence="1">40S ribosomal protein S4-3</fullName>
    </submittedName>
</protein>
<gene>
    <name evidence="1" type="ORF">ZEAMMB73_Zm00001d015887</name>
</gene>
<name>A0A1D6H4I0_MAIZE</name>
<dbReference type="GO" id="GO:0006412">
    <property type="term" value="P:translation"/>
    <property type="evidence" value="ECO:0007669"/>
    <property type="project" value="InterPro"/>
</dbReference>
<dbReference type="FunFam" id="2.30.30.30:FF:000031">
    <property type="entry name" value="40S ribosomal protein S4-3"/>
    <property type="match status" value="1"/>
</dbReference>
<organism evidence="1">
    <name type="scientific">Zea mays</name>
    <name type="common">Maize</name>
    <dbReference type="NCBI Taxonomy" id="4577"/>
    <lineage>
        <taxon>Eukaryota</taxon>
        <taxon>Viridiplantae</taxon>
        <taxon>Streptophyta</taxon>
        <taxon>Embryophyta</taxon>
        <taxon>Tracheophyta</taxon>
        <taxon>Spermatophyta</taxon>
        <taxon>Magnoliopsida</taxon>
        <taxon>Liliopsida</taxon>
        <taxon>Poales</taxon>
        <taxon>Poaceae</taxon>
        <taxon>PACMAD clade</taxon>
        <taxon>Panicoideae</taxon>
        <taxon>Andropogonodae</taxon>
        <taxon>Andropogoneae</taxon>
        <taxon>Tripsacinae</taxon>
        <taxon>Zea</taxon>
    </lineage>
</organism>
<dbReference type="InParanoid" id="A0A1D6H4I0"/>
<reference evidence="1" key="1">
    <citation type="submission" date="2015-12" db="EMBL/GenBank/DDBJ databases">
        <title>Update maize B73 reference genome by single molecule sequencing technologies.</title>
        <authorList>
            <consortium name="Maize Genome Sequencing Project"/>
            <person name="Ware D."/>
        </authorList>
    </citation>
    <scope>NUCLEOTIDE SEQUENCE</scope>
    <source>
        <tissue evidence="1">Seedling</tissue>
    </source>
</reference>
<dbReference type="SUPFAM" id="SSF54928">
    <property type="entry name" value="RNA-binding domain, RBD"/>
    <property type="match status" value="1"/>
</dbReference>
<dbReference type="InterPro" id="IPR014722">
    <property type="entry name" value="Rib_uL2_dom2"/>
</dbReference>